<dbReference type="EMBL" id="JABFUC010000014">
    <property type="protein sequence ID" value="MCG6659243.1"/>
    <property type="molecule type" value="Genomic_DNA"/>
</dbReference>
<dbReference type="SUPFAM" id="SSF53187">
    <property type="entry name" value="Zn-dependent exopeptidases"/>
    <property type="match status" value="1"/>
</dbReference>
<evidence type="ECO:0000256" key="7">
    <source>
        <dbReference type="PROSITE-ProRule" id="PRU01379"/>
    </source>
</evidence>
<keyword evidence="4" id="KW-0378">Hydrolase</keyword>
<evidence type="ECO:0000259" key="8">
    <source>
        <dbReference type="PROSITE" id="PS52035"/>
    </source>
</evidence>
<dbReference type="RefSeq" id="WP_238978391.1">
    <property type="nucleotide sequence ID" value="NZ_JABFUC010000014.1"/>
</dbReference>
<evidence type="ECO:0000256" key="5">
    <source>
        <dbReference type="ARBA" id="ARBA00022833"/>
    </source>
</evidence>
<organism evidence="9 10">
    <name type="scientific">Billgrantia campisalis</name>
    <dbReference type="NCBI Taxonomy" id="74661"/>
    <lineage>
        <taxon>Bacteria</taxon>
        <taxon>Pseudomonadati</taxon>
        <taxon>Pseudomonadota</taxon>
        <taxon>Gammaproteobacteria</taxon>
        <taxon>Oceanospirillales</taxon>
        <taxon>Halomonadaceae</taxon>
        <taxon>Billgrantia</taxon>
    </lineage>
</organism>
<dbReference type="Pfam" id="PF00246">
    <property type="entry name" value="Peptidase_M14"/>
    <property type="match status" value="2"/>
</dbReference>
<evidence type="ECO:0000256" key="2">
    <source>
        <dbReference type="ARBA" id="ARBA00005988"/>
    </source>
</evidence>
<dbReference type="PANTHER" id="PTHR11705">
    <property type="entry name" value="PROTEASE FAMILY M14 CARBOXYPEPTIDASE A,B"/>
    <property type="match status" value="1"/>
</dbReference>
<keyword evidence="10" id="KW-1185">Reference proteome</keyword>
<comment type="caution">
    <text evidence="9">The sequence shown here is derived from an EMBL/GenBank/DDBJ whole genome shotgun (WGS) entry which is preliminary data.</text>
</comment>
<keyword evidence="5" id="KW-0862">Zinc</keyword>
<dbReference type="Proteomes" id="UP000814385">
    <property type="component" value="Unassembled WGS sequence"/>
</dbReference>
<dbReference type="Gene3D" id="3.40.630.10">
    <property type="entry name" value="Zn peptidases"/>
    <property type="match status" value="1"/>
</dbReference>
<name>A0ABS9PBT3_9GAMM</name>
<comment type="cofactor">
    <cofactor evidence="1">
        <name>Zn(2+)</name>
        <dbReference type="ChEBI" id="CHEBI:29105"/>
    </cofactor>
</comment>
<feature type="domain" description="Peptidase M14" evidence="8">
    <location>
        <begin position="13"/>
        <end position="384"/>
    </location>
</feature>
<evidence type="ECO:0000256" key="3">
    <source>
        <dbReference type="ARBA" id="ARBA00022670"/>
    </source>
</evidence>
<sequence>MELDILNGRFRHQYLSFEALTHQLQEWARSYPDLAHLQSIGTSPEGRDIWVLTIGPEPERRRPAVWVDGNMHGTELAGSNVALAVAEAALALHSEPAALPHGLPEHLRQFLQGVLFHVCPRVSPDGAEQVIRHGGFVRSAPRRSADAPDTPRWRPQDLDGDGLCRYLRLQDPAGDFVESTDIPGLMLPRRVEDPPPYWRLYPEGLIEAWDGETIPDPDWLRDTPDFNRNFPWGWQPEPEQLGAGHYPGSEPETKAVIDFALANPNLYAWLNLHTFGGVFIRPRIDAPDSRMDQQDLALYRQLDAWGQSLAGYPTVSSYEEFTYQPETPLHGDLTEFAYHQRGCIAVVCELWDLFQRLGRPRPRRFVDHYTAFERTDMVHLAQWDAAHNQQRLFQPWRPLDHPQLGAVEVGGITPSIGIWNPPPEILPAICDGLAAYWLRVASLLPRLTIEGIHWTPLGERHWELAVTLGNHGYLPSYGLNAARDRPWNTGLEARAATRGCRLIHPDQAHRRLGHLEGWGQGLGEASQMPWFQRSRGSSHRTCVRWLIQGEGEITLRFGSPRLGELIHRLWVPGAAPG</sequence>
<protein>
    <submittedName>
        <fullName evidence="9">Peptidase M14</fullName>
    </submittedName>
</protein>
<evidence type="ECO:0000256" key="6">
    <source>
        <dbReference type="ARBA" id="ARBA00023049"/>
    </source>
</evidence>
<dbReference type="SMART" id="SM00631">
    <property type="entry name" value="Zn_pept"/>
    <property type="match status" value="1"/>
</dbReference>
<evidence type="ECO:0000313" key="10">
    <source>
        <dbReference type="Proteomes" id="UP000814385"/>
    </source>
</evidence>
<accession>A0ABS9PBT3</accession>
<dbReference type="PRINTS" id="PR00765">
    <property type="entry name" value="CRBOXYPTASEA"/>
</dbReference>
<reference evidence="9 10" key="1">
    <citation type="submission" date="2020-05" db="EMBL/GenBank/DDBJ databases">
        <title>Comparative genomic analysis of denitrifying bacteria from Halomonas genus.</title>
        <authorList>
            <person name="Wang L."/>
            <person name="Shao Z."/>
        </authorList>
    </citation>
    <scope>NUCLEOTIDE SEQUENCE [LARGE SCALE GENOMIC DNA]</scope>
    <source>
        <strain evidence="9 10">A4</strain>
    </source>
</reference>
<dbReference type="PANTHER" id="PTHR11705:SF143">
    <property type="entry name" value="SLL0236 PROTEIN"/>
    <property type="match status" value="1"/>
</dbReference>
<comment type="similarity">
    <text evidence="2 7">Belongs to the peptidase M14 family.</text>
</comment>
<dbReference type="PROSITE" id="PS52035">
    <property type="entry name" value="PEPTIDASE_M14"/>
    <property type="match status" value="1"/>
</dbReference>
<evidence type="ECO:0000256" key="1">
    <source>
        <dbReference type="ARBA" id="ARBA00001947"/>
    </source>
</evidence>
<gene>
    <name evidence="9" type="ORF">HOP52_15905</name>
</gene>
<keyword evidence="3" id="KW-0645">Protease</keyword>
<evidence type="ECO:0000256" key="4">
    <source>
        <dbReference type="ARBA" id="ARBA00022801"/>
    </source>
</evidence>
<evidence type="ECO:0000313" key="9">
    <source>
        <dbReference type="EMBL" id="MCG6659243.1"/>
    </source>
</evidence>
<feature type="active site" description="Proton donor/acceptor" evidence="7">
    <location>
        <position position="349"/>
    </location>
</feature>
<proteinExistence type="inferred from homology"/>
<dbReference type="InterPro" id="IPR000834">
    <property type="entry name" value="Peptidase_M14"/>
</dbReference>
<dbReference type="CDD" id="cd06905">
    <property type="entry name" value="M14-like"/>
    <property type="match status" value="1"/>
</dbReference>
<keyword evidence="6" id="KW-0482">Metalloprotease</keyword>